<evidence type="ECO:0000256" key="2">
    <source>
        <dbReference type="ARBA" id="ARBA00022801"/>
    </source>
</evidence>
<keyword evidence="3" id="KW-0720">Serine protease</keyword>
<dbReference type="PROSITE" id="PS50240">
    <property type="entry name" value="TRYPSIN_DOM"/>
    <property type="match status" value="1"/>
</dbReference>
<dbReference type="InterPro" id="IPR001314">
    <property type="entry name" value="Peptidase_S1A"/>
</dbReference>
<dbReference type="KEGG" id="tnl:113493245"/>
<dbReference type="AlphaFoldDB" id="A0A7E5VF25"/>
<dbReference type="GO" id="GO:0004252">
    <property type="term" value="F:serine-type endopeptidase activity"/>
    <property type="evidence" value="ECO:0007669"/>
    <property type="project" value="InterPro"/>
</dbReference>
<dbReference type="GO" id="GO:0005615">
    <property type="term" value="C:extracellular space"/>
    <property type="evidence" value="ECO:0007669"/>
    <property type="project" value="TreeGrafter"/>
</dbReference>
<evidence type="ECO:0000313" key="5">
    <source>
        <dbReference type="Proteomes" id="UP000322000"/>
    </source>
</evidence>
<dbReference type="PANTHER" id="PTHR24264">
    <property type="entry name" value="TRYPSIN-RELATED"/>
    <property type="match status" value="1"/>
</dbReference>
<keyword evidence="2" id="KW-0378">Hydrolase</keyword>
<dbReference type="RefSeq" id="XP_026726919.1">
    <property type="nucleotide sequence ID" value="XM_026871118.1"/>
</dbReference>
<dbReference type="OrthoDB" id="7726766at2759"/>
<dbReference type="SUPFAM" id="SSF50494">
    <property type="entry name" value="Trypsin-like serine proteases"/>
    <property type="match status" value="1"/>
</dbReference>
<organism evidence="5 6">
    <name type="scientific">Trichoplusia ni</name>
    <name type="common">Cabbage looper</name>
    <dbReference type="NCBI Taxonomy" id="7111"/>
    <lineage>
        <taxon>Eukaryota</taxon>
        <taxon>Metazoa</taxon>
        <taxon>Ecdysozoa</taxon>
        <taxon>Arthropoda</taxon>
        <taxon>Hexapoda</taxon>
        <taxon>Insecta</taxon>
        <taxon>Pterygota</taxon>
        <taxon>Neoptera</taxon>
        <taxon>Endopterygota</taxon>
        <taxon>Lepidoptera</taxon>
        <taxon>Glossata</taxon>
        <taxon>Ditrysia</taxon>
        <taxon>Noctuoidea</taxon>
        <taxon>Noctuidae</taxon>
        <taxon>Plusiinae</taxon>
        <taxon>Trichoplusia</taxon>
    </lineage>
</organism>
<keyword evidence="1" id="KW-0645">Protease</keyword>
<gene>
    <name evidence="6" type="primary">LOC113493245</name>
</gene>
<dbReference type="InParanoid" id="A0A7E5VF25"/>
<accession>A0A7E5VF25</accession>
<name>A0A7E5VF25_TRINI</name>
<dbReference type="InterPro" id="IPR050127">
    <property type="entry name" value="Serine_Proteases_S1"/>
</dbReference>
<dbReference type="SMART" id="SM00020">
    <property type="entry name" value="Tryp_SPc"/>
    <property type="match status" value="1"/>
</dbReference>
<dbReference type="InterPro" id="IPR001254">
    <property type="entry name" value="Trypsin_dom"/>
</dbReference>
<reference evidence="6" key="1">
    <citation type="submission" date="2025-08" db="UniProtKB">
        <authorList>
            <consortium name="RefSeq"/>
        </authorList>
    </citation>
    <scope>IDENTIFICATION</scope>
</reference>
<dbReference type="Proteomes" id="UP000322000">
    <property type="component" value="Chromosome 4"/>
</dbReference>
<dbReference type="PRINTS" id="PR00722">
    <property type="entry name" value="CHYMOTRYPSIN"/>
</dbReference>
<proteinExistence type="predicted"/>
<dbReference type="InterPro" id="IPR043504">
    <property type="entry name" value="Peptidase_S1_PA_chymotrypsin"/>
</dbReference>
<dbReference type="InterPro" id="IPR009003">
    <property type="entry name" value="Peptidase_S1_PA"/>
</dbReference>
<evidence type="ECO:0000256" key="3">
    <source>
        <dbReference type="ARBA" id="ARBA00022825"/>
    </source>
</evidence>
<dbReference type="Pfam" id="PF00089">
    <property type="entry name" value="Trypsin"/>
    <property type="match status" value="1"/>
</dbReference>
<feature type="domain" description="Peptidase S1" evidence="4">
    <location>
        <begin position="30"/>
        <end position="257"/>
    </location>
</feature>
<evidence type="ECO:0000259" key="4">
    <source>
        <dbReference type="PROSITE" id="PS50240"/>
    </source>
</evidence>
<evidence type="ECO:0000313" key="6">
    <source>
        <dbReference type="RefSeq" id="XP_026726919.1"/>
    </source>
</evidence>
<evidence type="ECO:0000256" key="1">
    <source>
        <dbReference type="ARBA" id="ARBA00022670"/>
    </source>
</evidence>
<dbReference type="GeneID" id="113493245"/>
<keyword evidence="5" id="KW-1185">Reference proteome</keyword>
<dbReference type="Gene3D" id="2.40.10.10">
    <property type="entry name" value="Trypsin-like serine proteases"/>
    <property type="match status" value="2"/>
</dbReference>
<dbReference type="CDD" id="cd00190">
    <property type="entry name" value="Tryp_SPc"/>
    <property type="match status" value="1"/>
</dbReference>
<dbReference type="GO" id="GO:0006508">
    <property type="term" value="P:proteolysis"/>
    <property type="evidence" value="ECO:0007669"/>
    <property type="project" value="UniProtKB-KW"/>
</dbReference>
<protein>
    <submittedName>
        <fullName evidence="6">Granzyme B-like isoform X1</fullName>
    </submittedName>
</protein>
<sequence length="284" mass="32058">MIVFHVTYSLIVLHVASYSYLPKNEVPAYSYGSRNSMHKYHATLIDIPFHVLIVYNNLYCSGALLRSKIVVTAASCLLSDKIRRPVVKVGADSITGTGQIIPVVEIKIHEYYKYLNRIDNDIALLVLKEDVEFNDFVKKAIIVEPEVALRPGTAIDISGWGSTNLPQGYANQLIWTEMIVIDKTECAKYYKNLLSPSNFCAKYLPERRLSDSGGPAVYNRELLVGILSFGGISSEEPFVAILTNMSYFHRWMLLNTKRFQEQYCVPRADSSYSMQSNEEASEST</sequence>
<dbReference type="PANTHER" id="PTHR24264:SF69">
    <property type="entry name" value="TRYPSIN-3"/>
    <property type="match status" value="1"/>
</dbReference>